<evidence type="ECO:0000256" key="1">
    <source>
        <dbReference type="SAM" id="MobiDB-lite"/>
    </source>
</evidence>
<accession>A0AAV0C7Z3</accession>
<protein>
    <submittedName>
        <fullName evidence="2">Uncharacterized protein</fullName>
    </submittedName>
</protein>
<keyword evidence="3" id="KW-1185">Reference proteome</keyword>
<dbReference type="Proteomes" id="UP001152523">
    <property type="component" value="Unassembled WGS sequence"/>
</dbReference>
<dbReference type="AlphaFoldDB" id="A0AAV0C7Z3"/>
<organism evidence="2 3">
    <name type="scientific">Cuscuta epithymum</name>
    <dbReference type="NCBI Taxonomy" id="186058"/>
    <lineage>
        <taxon>Eukaryota</taxon>
        <taxon>Viridiplantae</taxon>
        <taxon>Streptophyta</taxon>
        <taxon>Embryophyta</taxon>
        <taxon>Tracheophyta</taxon>
        <taxon>Spermatophyta</taxon>
        <taxon>Magnoliopsida</taxon>
        <taxon>eudicotyledons</taxon>
        <taxon>Gunneridae</taxon>
        <taxon>Pentapetalae</taxon>
        <taxon>asterids</taxon>
        <taxon>lamiids</taxon>
        <taxon>Solanales</taxon>
        <taxon>Convolvulaceae</taxon>
        <taxon>Cuscuteae</taxon>
        <taxon>Cuscuta</taxon>
        <taxon>Cuscuta subgen. Cuscuta</taxon>
    </lineage>
</organism>
<evidence type="ECO:0000313" key="2">
    <source>
        <dbReference type="EMBL" id="CAH9064167.1"/>
    </source>
</evidence>
<proteinExistence type="predicted"/>
<sequence length="134" mass="14010">MIGGEKQRAAVMVAAMTGEKCNDERQLYFRSGGQICNNGDRICSGGGQISRGGGRRSRAAESTAKADRSAVTTAGSAVVPDSVAAAAGDRQSSGGRRPAVRRRSDFLLAAVCFANYALGHFCQVTNNNSYLGNF</sequence>
<name>A0AAV0C7Z3_9ASTE</name>
<gene>
    <name evidence="2" type="ORF">CEPIT_LOCUS2062</name>
</gene>
<dbReference type="EMBL" id="CAMAPF010000011">
    <property type="protein sequence ID" value="CAH9064167.1"/>
    <property type="molecule type" value="Genomic_DNA"/>
</dbReference>
<reference evidence="2" key="1">
    <citation type="submission" date="2022-07" db="EMBL/GenBank/DDBJ databases">
        <authorList>
            <person name="Macas J."/>
            <person name="Novak P."/>
            <person name="Neumann P."/>
        </authorList>
    </citation>
    <scope>NUCLEOTIDE SEQUENCE</scope>
</reference>
<feature type="region of interest" description="Disordered" evidence="1">
    <location>
        <begin position="45"/>
        <end position="73"/>
    </location>
</feature>
<comment type="caution">
    <text evidence="2">The sequence shown here is derived from an EMBL/GenBank/DDBJ whole genome shotgun (WGS) entry which is preliminary data.</text>
</comment>
<evidence type="ECO:0000313" key="3">
    <source>
        <dbReference type="Proteomes" id="UP001152523"/>
    </source>
</evidence>